<proteinExistence type="predicted"/>
<dbReference type="AlphaFoldDB" id="A0A0N1HSS5"/>
<dbReference type="Gene3D" id="2.60.40.640">
    <property type="match status" value="1"/>
</dbReference>
<dbReference type="InterPro" id="IPR014752">
    <property type="entry name" value="Arrestin-like_C"/>
</dbReference>
<dbReference type="PANTHER" id="PTHR11188:SF17">
    <property type="entry name" value="FI21816P1"/>
    <property type="match status" value="1"/>
</dbReference>
<name>A0A0N1HSS5_LEPSE</name>
<dbReference type="InterPro" id="IPR050357">
    <property type="entry name" value="Arrestin_domain-protein"/>
</dbReference>
<reference evidence="3 4" key="1">
    <citation type="journal article" date="2015" name="PLoS Pathog.">
        <title>Leptomonas seymouri: Adaptations to the Dixenous Life Cycle Analyzed by Genome Sequencing, Transcriptome Profiling and Co-infection with Leishmania donovani.</title>
        <authorList>
            <person name="Kraeva N."/>
            <person name="Butenko A."/>
            <person name="Hlavacova J."/>
            <person name="Kostygov A."/>
            <person name="Myskova J."/>
            <person name="Grybchuk D."/>
            <person name="Lestinova T."/>
            <person name="Votypka J."/>
            <person name="Volf P."/>
            <person name="Opperdoes F."/>
            <person name="Flegontov P."/>
            <person name="Lukes J."/>
            <person name="Yurchenko V."/>
        </authorList>
    </citation>
    <scope>NUCLEOTIDE SEQUENCE [LARGE SCALE GENOMIC DNA]</scope>
    <source>
        <strain evidence="3 4">ATCC 30220</strain>
    </source>
</reference>
<dbReference type="GO" id="GO:0005737">
    <property type="term" value="C:cytoplasm"/>
    <property type="evidence" value="ECO:0007669"/>
    <property type="project" value="TreeGrafter"/>
</dbReference>
<dbReference type="Proteomes" id="UP000038009">
    <property type="component" value="Unassembled WGS sequence"/>
</dbReference>
<sequence length="663" mass="72238">MPSSRGVSLSISVTEAELAPGNVLHGEVKVKVDRSHKSGVVYEAIRLVFLSIEHSCVWDDQGEFDALLNEYTSSRVYLDRHVTLAGFKTRTEDLETTAQCRQELMFLQHSATPYATVAPTKRKRDAYLHYSREELLQGGIEMAAGTTHTTSGAAANVSVENKANSAVHEAVQGGDEPVGAGDAASNTDSQRASDVEEVDFPVLMPGTHTFPFSFRLPPWLPPSFYYSFFGARGELQYSAYATILFPGNGAGSWCHQAKKHVNSSVRDAGVTFHRVAAIPAAAMGGPMLRRRDGTLGLAGNMDAPLSPSQESPSDHAHDEAEGERSHRRLRHLPLYGPADLVTETTFDVLSVMPRRQLVAEYYRIDALNLRQRRIDATMNAVVKDVDLSDSDEKDHAHGNTDHSEEQETADRGGNGGKTAAASLSDPYGDSHLALSSLYQTFRCGWMNNLCCLQPPNALEAEVLVLGSRTVLLAEELGASCALGVRPPPSATGAFLGAPLARNHAPVLPPNATVASSNVPWPVGGVMLRVRVRNHCPNETVRRVRVELKARVEIFKSLVTPHTFPGISYSSFDYTSPIPPGNEALFDVRLGLTPRFRRHATDSESLLPPPGIRTANMTSNTFVQVSFPGIYTYVEEEEETKGVVILAEAVDLNDEVLQLPVRYS</sequence>
<dbReference type="InterPro" id="IPR011021">
    <property type="entry name" value="Arrestin-like_N"/>
</dbReference>
<evidence type="ECO:0000313" key="3">
    <source>
        <dbReference type="EMBL" id="KPI83794.1"/>
    </source>
</evidence>
<evidence type="ECO:0000313" key="4">
    <source>
        <dbReference type="Proteomes" id="UP000038009"/>
    </source>
</evidence>
<dbReference type="Pfam" id="PF00339">
    <property type="entry name" value="Arrestin_N"/>
    <property type="match status" value="1"/>
</dbReference>
<evidence type="ECO:0000259" key="2">
    <source>
        <dbReference type="Pfam" id="PF00339"/>
    </source>
</evidence>
<feature type="compositionally biased region" description="Basic and acidic residues" evidence="1">
    <location>
        <begin position="312"/>
        <end position="324"/>
    </location>
</feature>
<accession>A0A0N1HSS5</accession>
<feature type="domain" description="Arrestin-like N-terminal" evidence="2">
    <location>
        <begin position="203"/>
        <end position="246"/>
    </location>
</feature>
<feature type="region of interest" description="Disordered" evidence="1">
    <location>
        <begin position="170"/>
        <end position="194"/>
    </location>
</feature>
<feature type="region of interest" description="Disordered" evidence="1">
    <location>
        <begin position="387"/>
        <end position="422"/>
    </location>
</feature>
<protein>
    <recommendedName>
        <fullName evidence="2">Arrestin-like N-terminal domain-containing protein</fullName>
    </recommendedName>
</protein>
<dbReference type="EMBL" id="LJSK01000324">
    <property type="protein sequence ID" value="KPI83794.1"/>
    <property type="molecule type" value="Genomic_DNA"/>
</dbReference>
<feature type="region of interest" description="Disordered" evidence="1">
    <location>
        <begin position="296"/>
        <end position="330"/>
    </location>
</feature>
<dbReference type="OrthoDB" id="271065at2759"/>
<organism evidence="3 4">
    <name type="scientific">Leptomonas seymouri</name>
    <dbReference type="NCBI Taxonomy" id="5684"/>
    <lineage>
        <taxon>Eukaryota</taxon>
        <taxon>Discoba</taxon>
        <taxon>Euglenozoa</taxon>
        <taxon>Kinetoplastea</taxon>
        <taxon>Metakinetoplastina</taxon>
        <taxon>Trypanosomatida</taxon>
        <taxon>Trypanosomatidae</taxon>
        <taxon>Leishmaniinae</taxon>
        <taxon>Leptomonas</taxon>
    </lineage>
</organism>
<keyword evidence="4" id="KW-1185">Reference proteome</keyword>
<dbReference type="OMA" id="WDDQGEF"/>
<gene>
    <name evidence="3" type="ORF">ABL78_7158</name>
</gene>
<comment type="caution">
    <text evidence="3">The sequence shown here is derived from an EMBL/GenBank/DDBJ whole genome shotgun (WGS) entry which is preliminary data.</text>
</comment>
<evidence type="ECO:0000256" key="1">
    <source>
        <dbReference type="SAM" id="MobiDB-lite"/>
    </source>
</evidence>
<dbReference type="GO" id="GO:0015031">
    <property type="term" value="P:protein transport"/>
    <property type="evidence" value="ECO:0007669"/>
    <property type="project" value="TreeGrafter"/>
</dbReference>
<dbReference type="PANTHER" id="PTHR11188">
    <property type="entry name" value="ARRESTIN DOMAIN CONTAINING PROTEIN"/>
    <property type="match status" value="1"/>
</dbReference>
<dbReference type="VEuPathDB" id="TriTrypDB:Lsey_0324_0020"/>
<feature type="compositionally biased region" description="Basic and acidic residues" evidence="1">
    <location>
        <begin position="387"/>
        <end position="410"/>
    </location>
</feature>